<proteinExistence type="predicted"/>
<organism evidence="1 2">
    <name type="scientific">Nocardioides potassii</name>
    <dbReference type="NCBI Taxonomy" id="2911371"/>
    <lineage>
        <taxon>Bacteria</taxon>
        <taxon>Bacillati</taxon>
        <taxon>Actinomycetota</taxon>
        <taxon>Actinomycetes</taxon>
        <taxon>Propionibacteriales</taxon>
        <taxon>Nocardioidaceae</taxon>
        <taxon>Nocardioides</taxon>
    </lineage>
</organism>
<dbReference type="Pfam" id="PF26520">
    <property type="entry name" value="MftB_chaperone"/>
    <property type="match status" value="1"/>
</dbReference>
<protein>
    <submittedName>
        <fullName evidence="1">Mycofactocin biosynthesis chaperone MftB</fullName>
    </submittedName>
</protein>
<keyword evidence="2" id="KW-1185">Reference proteome</keyword>
<name>A0ABS9HCA2_9ACTN</name>
<dbReference type="RefSeq" id="WP_236401886.1">
    <property type="nucleotide sequence ID" value="NZ_JAKJHZ010000007.1"/>
</dbReference>
<comment type="caution">
    <text evidence="1">The sequence shown here is derived from an EMBL/GenBank/DDBJ whole genome shotgun (WGS) entry which is preliminary data.</text>
</comment>
<sequence length="91" mass="10235">MSSPLDRAWTLTPSVAIRPETFGGLAYNFSNRKMVFLKRPKLVEVVRLLDRHPDARSALRAAGVPTCDHVAYGRAVEQLASSDMIRLRRQV</sequence>
<dbReference type="NCBIfam" id="TIGR03967">
    <property type="entry name" value="mycofact_MftB"/>
    <property type="match status" value="1"/>
</dbReference>
<gene>
    <name evidence="1" type="primary">mftB</name>
    <name evidence="1" type="ORF">L2K70_10995</name>
</gene>
<accession>A0ABS9HCA2</accession>
<reference evidence="1 2" key="1">
    <citation type="submission" date="2022-01" db="EMBL/GenBank/DDBJ databases">
        <title>Nocardioides sp. nov., an actinomycete isolated from mining soil.</title>
        <authorList>
            <person name="Liu L."/>
        </authorList>
    </citation>
    <scope>NUCLEOTIDE SEQUENCE [LARGE SCALE GENOMIC DNA]</scope>
    <source>
        <strain evidence="1 2">KLBMP 9356</strain>
    </source>
</reference>
<dbReference type="InterPro" id="IPR023850">
    <property type="entry name" value="MftB"/>
</dbReference>
<dbReference type="Proteomes" id="UP001201161">
    <property type="component" value="Unassembled WGS sequence"/>
</dbReference>
<dbReference type="EMBL" id="JAKJHZ010000007">
    <property type="protein sequence ID" value="MCF6378129.1"/>
    <property type="molecule type" value="Genomic_DNA"/>
</dbReference>
<evidence type="ECO:0000313" key="1">
    <source>
        <dbReference type="EMBL" id="MCF6378129.1"/>
    </source>
</evidence>
<evidence type="ECO:0000313" key="2">
    <source>
        <dbReference type="Proteomes" id="UP001201161"/>
    </source>
</evidence>